<dbReference type="SUPFAM" id="SSF143011">
    <property type="entry name" value="RelE-like"/>
    <property type="match status" value="1"/>
</dbReference>
<evidence type="ECO:0000313" key="2">
    <source>
        <dbReference type="Proteomes" id="UP000253999"/>
    </source>
</evidence>
<comment type="caution">
    <text evidence="1">The sequence shown here is derived from an EMBL/GenBank/DDBJ whole genome shotgun (WGS) entry which is preliminary data.</text>
</comment>
<dbReference type="InterPro" id="IPR035093">
    <property type="entry name" value="RelE/ParE_toxin_dom_sf"/>
</dbReference>
<dbReference type="PIRSF" id="PIRSF028744">
    <property type="entry name" value="Addict_mod_HI1419"/>
    <property type="match status" value="1"/>
</dbReference>
<protein>
    <submittedName>
        <fullName evidence="1">Type II toxin-antitoxin system RelE/ParE family toxin</fullName>
    </submittedName>
</protein>
<dbReference type="EMBL" id="QEQD01000002">
    <property type="protein sequence ID" value="RDF05315.1"/>
    <property type="molecule type" value="Genomic_DNA"/>
</dbReference>
<reference evidence="1 2" key="1">
    <citation type="submission" date="2018-05" db="EMBL/GenBank/DDBJ databases">
        <title>Draft Genome Sequences for a Diverse set of 7 Haemophilus Species.</title>
        <authorList>
            <person name="Nichols M."/>
            <person name="Topaz N."/>
            <person name="Wang X."/>
            <person name="Wang X."/>
            <person name="Boxrud D."/>
        </authorList>
    </citation>
    <scope>NUCLEOTIDE SEQUENCE [LARGE SCALE GENOMIC DNA]</scope>
    <source>
        <strain evidence="1 2">C2010039593</strain>
    </source>
</reference>
<proteinExistence type="predicted"/>
<dbReference type="Proteomes" id="UP000253999">
    <property type="component" value="Unassembled WGS sequence"/>
</dbReference>
<gene>
    <name evidence="1" type="ORF">DPV98_02650</name>
</gene>
<sequence length="97" mass="10999">MYSIEQTEDFKKWLKDLKDPLAKIHILKRIKRAEAGNFGDSKALGDGLSEMRITTGKGYRIYYTQVGNIIYLIISGGDKSTQQKDIDKAKAFIKQGK</sequence>
<dbReference type="PANTHER" id="PTHR41791:SF1">
    <property type="entry name" value="SSL7039 PROTEIN"/>
    <property type="match status" value="1"/>
</dbReference>
<dbReference type="RefSeq" id="WP_111312532.1">
    <property type="nucleotide sequence ID" value="NZ_QEQD01000002.1"/>
</dbReference>
<dbReference type="NCBIfam" id="TIGR02683">
    <property type="entry name" value="upstrm_HI1419"/>
    <property type="match status" value="1"/>
</dbReference>
<dbReference type="AlphaFoldDB" id="A0A369ZJ96"/>
<evidence type="ECO:0000313" key="1">
    <source>
        <dbReference type="EMBL" id="RDF05315.1"/>
    </source>
</evidence>
<organism evidence="1 2">
    <name type="scientific">Haemophilus parahaemolyticus</name>
    <dbReference type="NCBI Taxonomy" id="735"/>
    <lineage>
        <taxon>Bacteria</taxon>
        <taxon>Pseudomonadati</taxon>
        <taxon>Pseudomonadota</taxon>
        <taxon>Gammaproteobacteria</taxon>
        <taxon>Pasteurellales</taxon>
        <taxon>Pasteurellaceae</taxon>
        <taxon>Haemophilus</taxon>
    </lineage>
</organism>
<dbReference type="PANTHER" id="PTHR41791">
    <property type="entry name" value="SSL7039 PROTEIN"/>
    <property type="match status" value="1"/>
</dbReference>
<accession>A0A369ZJ96</accession>
<dbReference type="InterPro" id="IPR014056">
    <property type="entry name" value="TypeIITA-like_toxin_pred"/>
</dbReference>
<name>A0A369ZJ96_HAEPH</name>